<dbReference type="AlphaFoldDB" id="A0A1W1WSI8"/>
<accession>A0A1W1WSI8</accession>
<evidence type="ECO:0000313" key="11">
    <source>
        <dbReference type="Proteomes" id="UP000192602"/>
    </source>
</evidence>
<reference evidence="11" key="1">
    <citation type="submission" date="2017-04" db="EMBL/GenBank/DDBJ databases">
        <authorList>
            <person name="Varghese N."/>
            <person name="Submissions S."/>
        </authorList>
    </citation>
    <scope>NUCLEOTIDE SEQUENCE [LARGE SCALE GENOMIC DNA]</scope>
    <source>
        <strain evidence="11">DSM 16512</strain>
    </source>
</reference>
<evidence type="ECO:0000256" key="7">
    <source>
        <dbReference type="ARBA" id="ARBA00022842"/>
    </source>
</evidence>
<gene>
    <name evidence="9" type="primary">cas2</name>
    <name evidence="10" type="ORF">SAMN05660197_1011</name>
</gene>
<keyword evidence="11" id="KW-1185">Reference proteome</keyword>
<dbReference type="EC" id="3.1.-.-" evidence="9"/>
<organism evidence="10 11">
    <name type="scientific">Nitratiruptor tergarcus DSM 16512</name>
    <dbReference type="NCBI Taxonomy" id="1069081"/>
    <lineage>
        <taxon>Bacteria</taxon>
        <taxon>Pseudomonadati</taxon>
        <taxon>Campylobacterota</taxon>
        <taxon>Epsilonproteobacteria</taxon>
        <taxon>Nautiliales</taxon>
        <taxon>Nitratiruptoraceae</taxon>
        <taxon>Nitratiruptor</taxon>
    </lineage>
</organism>
<dbReference type="EMBL" id="FWWZ01000001">
    <property type="protein sequence ID" value="SMC09206.1"/>
    <property type="molecule type" value="Genomic_DNA"/>
</dbReference>
<dbReference type="HAMAP" id="MF_01471">
    <property type="entry name" value="Cas2"/>
    <property type="match status" value="1"/>
</dbReference>
<dbReference type="InterPro" id="IPR021127">
    <property type="entry name" value="CRISPR_associated_Cas2"/>
</dbReference>
<dbReference type="GO" id="GO:0016787">
    <property type="term" value="F:hydrolase activity"/>
    <property type="evidence" value="ECO:0007669"/>
    <property type="project" value="UniProtKB-KW"/>
</dbReference>
<evidence type="ECO:0000256" key="4">
    <source>
        <dbReference type="ARBA" id="ARBA00022723"/>
    </source>
</evidence>
<name>A0A1W1WSI8_9BACT</name>
<evidence type="ECO:0000256" key="8">
    <source>
        <dbReference type="ARBA" id="ARBA00023118"/>
    </source>
</evidence>
<evidence type="ECO:0000256" key="3">
    <source>
        <dbReference type="ARBA" id="ARBA00022722"/>
    </source>
</evidence>
<keyword evidence="7 9" id="KW-0460">Magnesium</keyword>
<dbReference type="Proteomes" id="UP000192602">
    <property type="component" value="Unassembled WGS sequence"/>
</dbReference>
<dbReference type="Gene3D" id="3.30.70.240">
    <property type="match status" value="1"/>
</dbReference>
<feature type="binding site" evidence="9">
    <location>
        <position position="11"/>
    </location>
    <ligand>
        <name>Mg(2+)</name>
        <dbReference type="ChEBI" id="CHEBI:18420"/>
        <note>catalytic</note>
    </ligand>
</feature>
<keyword evidence="8 9" id="KW-0051">Antiviral defense</keyword>
<dbReference type="SUPFAM" id="SSF143430">
    <property type="entry name" value="TTP0101/SSO1404-like"/>
    <property type="match status" value="1"/>
</dbReference>
<dbReference type="NCBIfam" id="TIGR01573">
    <property type="entry name" value="cas2"/>
    <property type="match status" value="1"/>
</dbReference>
<dbReference type="STRING" id="1069081.SAMN05660197_1011"/>
<dbReference type="RefSeq" id="WP_084275445.1">
    <property type="nucleotide sequence ID" value="NZ_AP026671.1"/>
</dbReference>
<dbReference type="GO" id="GO:0004521">
    <property type="term" value="F:RNA endonuclease activity"/>
    <property type="evidence" value="ECO:0007669"/>
    <property type="project" value="InterPro"/>
</dbReference>
<protein>
    <recommendedName>
        <fullName evidence="9">CRISPR-associated endoribonuclease Cas2</fullName>
        <ecNumber evidence="9">3.1.-.-</ecNumber>
    </recommendedName>
</protein>
<evidence type="ECO:0000256" key="1">
    <source>
        <dbReference type="ARBA" id="ARBA00001946"/>
    </source>
</evidence>
<proteinExistence type="inferred from homology"/>
<evidence type="ECO:0000256" key="2">
    <source>
        <dbReference type="ARBA" id="ARBA00009959"/>
    </source>
</evidence>
<keyword evidence="4 9" id="KW-0479">Metal-binding</keyword>
<comment type="similarity">
    <text evidence="2 9">Belongs to the CRISPR-associated endoribonuclease Cas2 protein family.</text>
</comment>
<dbReference type="GO" id="GO:0046872">
    <property type="term" value="F:metal ion binding"/>
    <property type="evidence" value="ECO:0007669"/>
    <property type="project" value="UniProtKB-UniRule"/>
</dbReference>
<evidence type="ECO:0000256" key="6">
    <source>
        <dbReference type="ARBA" id="ARBA00022801"/>
    </source>
</evidence>
<comment type="function">
    <text evidence="9">CRISPR (clustered regularly interspaced short palindromic repeat), is an adaptive immune system that provides protection against mobile genetic elements (viruses, transposable elements and conjugative plasmids). CRISPR clusters contain sequences complementary to antecedent mobile elements and target invading nucleic acids. CRISPR clusters are transcribed and processed into CRISPR RNA (crRNA). Functions as a ssRNA-specific endoribonuclease. Involved in the integration of spacer DNA into the CRISPR cassette.</text>
</comment>
<dbReference type="GO" id="GO:0051607">
    <property type="term" value="P:defense response to virus"/>
    <property type="evidence" value="ECO:0007669"/>
    <property type="project" value="UniProtKB-UniRule"/>
</dbReference>
<dbReference type="GO" id="GO:0043571">
    <property type="term" value="P:maintenance of CRISPR repeat elements"/>
    <property type="evidence" value="ECO:0007669"/>
    <property type="project" value="UniProtKB-UniRule"/>
</dbReference>
<comment type="subunit">
    <text evidence="9">Homodimer, forms a heterotetramer with a Cas1 homodimer.</text>
</comment>
<keyword evidence="3 9" id="KW-0540">Nuclease</keyword>
<sequence>MKTKLYLICYDIADKKRLYKVRKVVYSFAFGGQKSAVESYLSQKDLEKLIRKLFLRMDAEVDRINIVEVEKDAILLGKAKQLPFDKGTVVI</sequence>
<comment type="cofactor">
    <cofactor evidence="1 9">
        <name>Mg(2+)</name>
        <dbReference type="ChEBI" id="CHEBI:18420"/>
    </cofactor>
</comment>
<keyword evidence="6 9" id="KW-0378">Hydrolase</keyword>
<dbReference type="CDD" id="cd09725">
    <property type="entry name" value="Cas2_I_II_III"/>
    <property type="match status" value="1"/>
</dbReference>
<evidence type="ECO:0000313" key="10">
    <source>
        <dbReference type="EMBL" id="SMC09206.1"/>
    </source>
</evidence>
<evidence type="ECO:0000256" key="9">
    <source>
        <dbReference type="HAMAP-Rule" id="MF_01471"/>
    </source>
</evidence>
<dbReference type="Pfam" id="PF09827">
    <property type="entry name" value="CRISPR_Cas2"/>
    <property type="match status" value="1"/>
</dbReference>
<keyword evidence="5 9" id="KW-0255">Endonuclease</keyword>
<evidence type="ECO:0000256" key="5">
    <source>
        <dbReference type="ARBA" id="ARBA00022759"/>
    </source>
</evidence>
<dbReference type="InterPro" id="IPR019199">
    <property type="entry name" value="Virulence_VapD/CRISPR_Cas2"/>
</dbReference>